<accession>A0AAU7DW47</accession>
<evidence type="ECO:0000313" key="3">
    <source>
        <dbReference type="EMBL" id="XBH22387.1"/>
    </source>
</evidence>
<dbReference type="PANTHER" id="PTHR42698">
    <property type="entry name" value="GTPASE ERA"/>
    <property type="match status" value="1"/>
</dbReference>
<dbReference type="GO" id="GO:0005829">
    <property type="term" value="C:cytosol"/>
    <property type="evidence" value="ECO:0007669"/>
    <property type="project" value="TreeGrafter"/>
</dbReference>
<organism evidence="3">
    <name type="scientific">Jonesiaceae bacterium BS-20</name>
    <dbReference type="NCBI Taxonomy" id="3120821"/>
    <lineage>
        <taxon>Bacteria</taxon>
        <taxon>Bacillati</taxon>
        <taxon>Actinomycetota</taxon>
        <taxon>Actinomycetes</taxon>
        <taxon>Micrococcales</taxon>
        <taxon>Jonesiaceae</taxon>
    </lineage>
</organism>
<dbReference type="EMBL" id="CP146203">
    <property type="protein sequence ID" value="XBH22387.1"/>
    <property type="molecule type" value="Genomic_DNA"/>
</dbReference>
<feature type="transmembrane region" description="Helical" evidence="1">
    <location>
        <begin position="414"/>
        <end position="434"/>
    </location>
</feature>
<feature type="domain" description="Tr-type G" evidence="2">
    <location>
        <begin position="52"/>
        <end position="243"/>
    </location>
</feature>
<keyword evidence="1" id="KW-0472">Membrane</keyword>
<keyword evidence="1" id="KW-1133">Transmembrane helix</keyword>
<dbReference type="GO" id="GO:0000028">
    <property type="term" value="P:ribosomal small subunit assembly"/>
    <property type="evidence" value="ECO:0007669"/>
    <property type="project" value="TreeGrafter"/>
</dbReference>
<dbReference type="GO" id="GO:0043024">
    <property type="term" value="F:ribosomal small subunit binding"/>
    <property type="evidence" value="ECO:0007669"/>
    <property type="project" value="TreeGrafter"/>
</dbReference>
<dbReference type="GO" id="GO:0019843">
    <property type="term" value="F:rRNA binding"/>
    <property type="evidence" value="ECO:0007669"/>
    <property type="project" value="TreeGrafter"/>
</dbReference>
<dbReference type="Pfam" id="PF00009">
    <property type="entry name" value="GTP_EFTU"/>
    <property type="match status" value="1"/>
</dbReference>
<dbReference type="AlphaFoldDB" id="A0AAU7DW47"/>
<evidence type="ECO:0000256" key="1">
    <source>
        <dbReference type="SAM" id="Phobius"/>
    </source>
</evidence>
<reference evidence="3" key="1">
    <citation type="submission" date="2024-02" db="EMBL/GenBank/DDBJ databases">
        <title>Tomenella chthoni gen. nov. sp. nov., a member of the family Jonesiaceae isolated from bat guano.</title>
        <authorList>
            <person name="Miller S.L."/>
            <person name="King J."/>
            <person name="Sankaranarayanan K."/>
            <person name="Lawson P.A."/>
        </authorList>
    </citation>
    <scope>NUCLEOTIDE SEQUENCE</scope>
    <source>
        <strain evidence="3">BS-20</strain>
    </source>
</reference>
<dbReference type="InterPro" id="IPR027417">
    <property type="entry name" value="P-loop_NTPase"/>
</dbReference>
<dbReference type="PANTHER" id="PTHR42698:SF1">
    <property type="entry name" value="GTPASE ERA, MITOCHONDRIAL"/>
    <property type="match status" value="1"/>
</dbReference>
<protein>
    <submittedName>
        <fullName evidence="3">GTP-binding protein</fullName>
    </submittedName>
</protein>
<proteinExistence type="predicted"/>
<feature type="transmembrane region" description="Helical" evidence="1">
    <location>
        <begin position="388"/>
        <end position="408"/>
    </location>
</feature>
<name>A0AAU7DW47_9MICO</name>
<gene>
    <name evidence="3" type="ORF">V5R04_03965</name>
</gene>
<keyword evidence="1" id="KW-0812">Transmembrane</keyword>
<dbReference type="SUPFAM" id="SSF52540">
    <property type="entry name" value="P-loop containing nucleoside triphosphate hydrolases"/>
    <property type="match status" value="1"/>
</dbReference>
<dbReference type="Gene3D" id="3.40.50.300">
    <property type="entry name" value="P-loop containing nucleotide triphosphate hydrolases"/>
    <property type="match status" value="1"/>
</dbReference>
<sequence>MSGATESLHRAHIADLRSALAAGGNQLPTEVVEQCERMLGALENRLNLGVDHTIVALAGGTGSGKSSTFNALSGLEFADVGVKRPTTARVNACSWSTDATDLLDWLEVDTDRRITRNTALDGALEQELHGLILLDLPDHDSIVEQHKDVVDAILPLVDLLIWIVDPQKYADQALHAGYLRKLVDAQASMVVAINQIDKVSGSARDLLVVDVEQMLIADGLGQVVVRAISARTGEGIDELRAELKGAVARQSMASVRMRDELARLAQLILEHVPSSVITDPQPLLEREVDKILVASGLTGVSDQVAAAQITQAWAGEAPVITSAGQNQVAALRERWLQTITANMTDRWAAEVIGAVTQSGELTGELTKAFAKVPIPWQKSQPVQQAKNIAYGCWAGAVVLAVLAVLGFSGVGPAIMGPVCGVGALIGAVGGWIYWRLAASRARRWGADSAHGVRLAARNAVRGVLEQHYSRPLLDILGRHERVRSQAHNVSEVK</sequence>
<dbReference type="InterPro" id="IPR000795">
    <property type="entry name" value="T_Tr_GTP-bd_dom"/>
</dbReference>
<dbReference type="GO" id="GO:0005525">
    <property type="term" value="F:GTP binding"/>
    <property type="evidence" value="ECO:0007669"/>
    <property type="project" value="InterPro"/>
</dbReference>
<evidence type="ECO:0000259" key="2">
    <source>
        <dbReference type="Pfam" id="PF00009"/>
    </source>
</evidence>
<dbReference type="InterPro" id="IPR005662">
    <property type="entry name" value="GTPase_Era-like"/>
</dbReference>
<dbReference type="GO" id="GO:0003924">
    <property type="term" value="F:GTPase activity"/>
    <property type="evidence" value="ECO:0007669"/>
    <property type="project" value="InterPro"/>
</dbReference>